<dbReference type="PANTHER" id="PTHR16515:SF49">
    <property type="entry name" value="GASTRULA ZINC FINGER PROTEIN XLCGF49.1-LIKE-RELATED"/>
    <property type="match status" value="1"/>
</dbReference>
<evidence type="ECO:0000256" key="3">
    <source>
        <dbReference type="ARBA" id="ARBA00022737"/>
    </source>
</evidence>
<evidence type="ECO:0000256" key="8">
    <source>
        <dbReference type="SAM" id="MobiDB-lite"/>
    </source>
</evidence>
<evidence type="ECO:0000256" key="7">
    <source>
        <dbReference type="PROSITE-ProRule" id="PRU00042"/>
    </source>
</evidence>
<keyword evidence="10" id="KW-1185">Reference proteome</keyword>
<reference evidence="11" key="1">
    <citation type="submission" date="2025-08" db="UniProtKB">
        <authorList>
            <consortium name="RefSeq"/>
        </authorList>
    </citation>
    <scope>IDENTIFICATION</scope>
    <source>
        <tissue evidence="11">Gonads</tissue>
    </source>
</reference>
<dbReference type="InterPro" id="IPR036236">
    <property type="entry name" value="Znf_C2H2_sf"/>
</dbReference>
<evidence type="ECO:0000256" key="5">
    <source>
        <dbReference type="ARBA" id="ARBA00022833"/>
    </source>
</evidence>
<dbReference type="GO" id="GO:0008270">
    <property type="term" value="F:zinc ion binding"/>
    <property type="evidence" value="ECO:0007669"/>
    <property type="project" value="UniProtKB-KW"/>
</dbReference>
<keyword evidence="5" id="KW-0862">Zinc</keyword>
<protein>
    <submittedName>
        <fullName evidence="11">Zinc finger protein 652-B isoform X1</fullName>
    </submittedName>
</protein>
<feature type="region of interest" description="Disordered" evidence="8">
    <location>
        <begin position="458"/>
        <end position="506"/>
    </location>
</feature>
<dbReference type="GeneID" id="106170607"/>
<dbReference type="PROSITE" id="PS50157">
    <property type="entry name" value="ZINC_FINGER_C2H2_2"/>
    <property type="match status" value="2"/>
</dbReference>
<feature type="compositionally biased region" description="Polar residues" evidence="8">
    <location>
        <begin position="101"/>
        <end position="120"/>
    </location>
</feature>
<keyword evidence="3" id="KW-0677">Repeat</keyword>
<keyword evidence="4 7" id="KW-0863">Zinc-finger</keyword>
<dbReference type="InterPro" id="IPR050331">
    <property type="entry name" value="Zinc_finger"/>
</dbReference>
<evidence type="ECO:0000259" key="9">
    <source>
        <dbReference type="PROSITE" id="PS50157"/>
    </source>
</evidence>
<dbReference type="GO" id="GO:0005634">
    <property type="term" value="C:nucleus"/>
    <property type="evidence" value="ECO:0007669"/>
    <property type="project" value="UniProtKB-SubCell"/>
</dbReference>
<name>A0A1S3J6S3_LINAN</name>
<evidence type="ECO:0000256" key="6">
    <source>
        <dbReference type="ARBA" id="ARBA00023242"/>
    </source>
</evidence>
<dbReference type="Proteomes" id="UP000085678">
    <property type="component" value="Unplaced"/>
</dbReference>
<dbReference type="PROSITE" id="PS00028">
    <property type="entry name" value="ZINC_FINGER_C2H2_1"/>
    <property type="match status" value="1"/>
</dbReference>
<organism evidence="10 11">
    <name type="scientific">Lingula anatina</name>
    <name type="common">Brachiopod</name>
    <name type="synonym">Lingula unguis</name>
    <dbReference type="NCBI Taxonomy" id="7574"/>
    <lineage>
        <taxon>Eukaryota</taxon>
        <taxon>Metazoa</taxon>
        <taxon>Spiralia</taxon>
        <taxon>Lophotrochozoa</taxon>
        <taxon>Brachiopoda</taxon>
        <taxon>Linguliformea</taxon>
        <taxon>Lingulata</taxon>
        <taxon>Lingulida</taxon>
        <taxon>Linguloidea</taxon>
        <taxon>Lingulidae</taxon>
        <taxon>Lingula</taxon>
    </lineage>
</organism>
<feature type="compositionally biased region" description="Low complexity" evidence="8">
    <location>
        <begin position="85"/>
        <end position="100"/>
    </location>
</feature>
<evidence type="ECO:0000256" key="4">
    <source>
        <dbReference type="ARBA" id="ARBA00022771"/>
    </source>
</evidence>
<keyword evidence="2" id="KW-0479">Metal-binding</keyword>
<feature type="compositionally biased region" description="Polar residues" evidence="8">
    <location>
        <begin position="458"/>
        <end position="469"/>
    </location>
</feature>
<feature type="region of interest" description="Disordered" evidence="8">
    <location>
        <begin position="85"/>
        <end position="182"/>
    </location>
</feature>
<evidence type="ECO:0000256" key="1">
    <source>
        <dbReference type="ARBA" id="ARBA00004123"/>
    </source>
</evidence>
<dbReference type="InterPro" id="IPR013087">
    <property type="entry name" value="Znf_C2H2_type"/>
</dbReference>
<dbReference type="AlphaFoldDB" id="A0A1S3J6S3"/>
<dbReference type="SUPFAM" id="SSF57667">
    <property type="entry name" value="beta-beta-alpha zinc fingers"/>
    <property type="match status" value="1"/>
</dbReference>
<keyword evidence="6" id="KW-0539">Nucleus</keyword>
<feature type="domain" description="C2H2-type" evidence="9">
    <location>
        <begin position="409"/>
        <end position="438"/>
    </location>
</feature>
<evidence type="ECO:0000313" key="10">
    <source>
        <dbReference type="Proteomes" id="UP000085678"/>
    </source>
</evidence>
<evidence type="ECO:0000313" key="11">
    <source>
        <dbReference type="RefSeq" id="XP_013406008.1"/>
    </source>
</evidence>
<dbReference type="InParanoid" id="A0A1S3J6S3"/>
<dbReference type="Gene3D" id="3.30.160.60">
    <property type="entry name" value="Classic Zinc Finger"/>
    <property type="match status" value="1"/>
</dbReference>
<dbReference type="GO" id="GO:0010468">
    <property type="term" value="P:regulation of gene expression"/>
    <property type="evidence" value="ECO:0007669"/>
    <property type="project" value="TreeGrafter"/>
</dbReference>
<feature type="compositionally biased region" description="Polar residues" evidence="8">
    <location>
        <begin position="138"/>
        <end position="175"/>
    </location>
</feature>
<sequence>MLKISRFDLKLPAELVQTCAALRERELAKFIATNNEGEFQHTIEVKSEKEHFVNFELSNLEITFKDGRFVAQIAQVLKVFQAPEQESQQQQPAPSQQQPSNVGTVTSRGSFEKQSPNVTHSNERLVSPTSGPDAVNLFRNTQYRNSKEISASQNVSQTTSVQPRQMPNTGVNSNTAEEEDDDIIVVKDEDMISRRSKNVAEVTIEPSAAGEPSSSQPSQIYPYSLSQVHLNAPSTITSMTNTEQLVQPSTSQVGSNVPPPPTTPGQMFLHRKMARMQQGHRGQPTQLWRSQTSGNGMTSGTRRYIAEKHALPNVSNVAAVKESRGLPYKMGQKPVTENTLSGVNRSQFLCTKCGQSCKTVRDLQQHQAQCTQLWSPSSKKNFNCNVCGKQFPGMQNLRQHLLKHKTPKCICQLCGRAFKWKGSLKRHMHTCQRAQKVPGFVPVIRTFSLSDPSNTTVSGLETSNVTLSRPTPLGLPRPGVKSSDLTEEKSANTADHSVNPNPCYLT</sequence>
<dbReference type="PANTHER" id="PTHR16515">
    <property type="entry name" value="PR DOMAIN ZINC FINGER PROTEIN"/>
    <property type="match status" value="1"/>
</dbReference>
<dbReference type="RefSeq" id="XP_013406008.1">
    <property type="nucleotide sequence ID" value="XM_013550554.1"/>
</dbReference>
<comment type="subcellular location">
    <subcellularLocation>
        <location evidence="1">Nucleus</location>
    </subcellularLocation>
</comment>
<feature type="compositionally biased region" description="Polar residues" evidence="8">
    <location>
        <begin position="491"/>
        <end position="500"/>
    </location>
</feature>
<gene>
    <name evidence="11" type="primary">LOC106170607</name>
</gene>
<dbReference type="SMART" id="SM00355">
    <property type="entry name" value="ZnF_C2H2"/>
    <property type="match status" value="3"/>
</dbReference>
<dbReference type="KEGG" id="lak:106170607"/>
<evidence type="ECO:0000256" key="2">
    <source>
        <dbReference type="ARBA" id="ARBA00022723"/>
    </source>
</evidence>
<feature type="domain" description="C2H2-type" evidence="9">
    <location>
        <begin position="382"/>
        <end position="409"/>
    </location>
</feature>
<dbReference type="Pfam" id="PF13894">
    <property type="entry name" value="zf-C2H2_4"/>
    <property type="match status" value="1"/>
</dbReference>
<accession>A0A1S3J6S3</accession>
<proteinExistence type="predicted"/>
<dbReference type="OrthoDB" id="6077919at2759"/>